<reference evidence="4 5" key="1">
    <citation type="submission" date="2024-03" db="EMBL/GenBank/DDBJ databases">
        <authorList>
            <person name="Gkanogiannis A."/>
            <person name="Becerra Lopez-Lavalle L."/>
        </authorList>
    </citation>
    <scope>NUCLEOTIDE SEQUENCE [LARGE SCALE GENOMIC DNA]</scope>
</reference>
<keyword evidence="2" id="KW-0808">Transferase</keyword>
<dbReference type="Proteomes" id="UP001642487">
    <property type="component" value="Chromosome 7"/>
</dbReference>
<evidence type="ECO:0000313" key="4">
    <source>
        <dbReference type="EMBL" id="CAK9326409.1"/>
    </source>
</evidence>
<dbReference type="CDD" id="cd03784">
    <property type="entry name" value="GT1_Gtf-like"/>
    <property type="match status" value="1"/>
</dbReference>
<proteinExistence type="inferred from homology"/>
<evidence type="ECO:0000259" key="3">
    <source>
        <dbReference type="Pfam" id="PF26168"/>
    </source>
</evidence>
<dbReference type="SUPFAM" id="SSF53756">
    <property type="entry name" value="UDP-Glycosyltransferase/glycogen phosphorylase"/>
    <property type="match status" value="1"/>
</dbReference>
<keyword evidence="5" id="KW-1185">Reference proteome</keyword>
<dbReference type="Pfam" id="PF00201">
    <property type="entry name" value="UDPGT"/>
    <property type="match status" value="1"/>
</dbReference>
<dbReference type="Gene3D" id="3.40.50.2000">
    <property type="entry name" value="Glycogen Phosphorylase B"/>
    <property type="match status" value="2"/>
</dbReference>
<gene>
    <name evidence="4" type="ORF">CITCOLO1_LOCUS18758</name>
</gene>
<dbReference type="Pfam" id="PF26168">
    <property type="entry name" value="Glyco_transf_N"/>
    <property type="match status" value="1"/>
</dbReference>
<feature type="domain" description="Glycosyltransferase N-terminal" evidence="3">
    <location>
        <begin position="5"/>
        <end position="38"/>
    </location>
</feature>
<dbReference type="InterPro" id="IPR002213">
    <property type="entry name" value="UDP_glucos_trans"/>
</dbReference>
<dbReference type="InterPro" id="IPR058980">
    <property type="entry name" value="Glyco_transf_N"/>
</dbReference>
<dbReference type="EMBL" id="OZ021741">
    <property type="protein sequence ID" value="CAK9326409.1"/>
    <property type="molecule type" value="Genomic_DNA"/>
</dbReference>
<protein>
    <recommendedName>
        <fullName evidence="3">Glycosyltransferase N-terminal domain-containing protein</fullName>
    </recommendedName>
</protein>
<dbReference type="PANTHER" id="PTHR11926:SF1530">
    <property type="entry name" value="EF-HAND DOMAIN-CONTAINING PROTEIN"/>
    <property type="match status" value="1"/>
</dbReference>
<dbReference type="PANTHER" id="PTHR11926">
    <property type="entry name" value="GLUCOSYL/GLUCURONOSYL TRANSFERASES"/>
    <property type="match status" value="1"/>
</dbReference>
<evidence type="ECO:0000256" key="1">
    <source>
        <dbReference type="ARBA" id="ARBA00009995"/>
    </source>
</evidence>
<name>A0ABP0Z1H2_9ROSI</name>
<evidence type="ECO:0000313" key="5">
    <source>
        <dbReference type="Proteomes" id="UP001642487"/>
    </source>
</evidence>
<evidence type="ECO:0000256" key="2">
    <source>
        <dbReference type="ARBA" id="ARBA00022679"/>
    </source>
</evidence>
<organism evidence="4 5">
    <name type="scientific">Citrullus colocynthis</name>
    <name type="common">colocynth</name>
    <dbReference type="NCBI Taxonomy" id="252529"/>
    <lineage>
        <taxon>Eukaryota</taxon>
        <taxon>Viridiplantae</taxon>
        <taxon>Streptophyta</taxon>
        <taxon>Embryophyta</taxon>
        <taxon>Tracheophyta</taxon>
        <taxon>Spermatophyta</taxon>
        <taxon>Magnoliopsida</taxon>
        <taxon>eudicotyledons</taxon>
        <taxon>Gunneridae</taxon>
        <taxon>Pentapetalae</taxon>
        <taxon>rosids</taxon>
        <taxon>fabids</taxon>
        <taxon>Cucurbitales</taxon>
        <taxon>Cucurbitaceae</taxon>
        <taxon>Benincaseae</taxon>
        <taxon>Citrullus</taxon>
    </lineage>
</organism>
<accession>A0ABP0Z1H2</accession>
<sequence length="451" mass="50592">MVSGVVVIPFPSQGHVNPLMHISKGLAKQGIKITMINTDFIHNKLLKAMGEDIDQILGPNMELLSVSDGFPLHQTRDNIHKLFVEMMNNLKPQLENLLANMSNHGLTCAIVDISMAWILEIAENLGIKGAIFTPFTAAHSVLNISIKDLIQSGIINTEGIPLEEKRIELGSLGIPSFFHTNDLPWRCIPNKESQKILFNHLIRVQRGCKYAKWCILIVPHVLEPQVVSLNRKLLTLGPLIATEAGQLWKEDASCLHWLDHQPVGSVVYMAFGSTTKFNKEQFEEIAMGIELTERPFLWVVRQGTEHQLPKDFKGKNGKIVSWVSQQKVLNHPSIGIFMSHCGWNSVIEGVSSGLPFICLPYVGDHFLNMKYITEVWRVGIGFESSSGVNRVVSRWEVKKKVELVASDEGIKARSKVLAEQIKKCLEVPHGHSAVNFDRLVRWIKEEDDVAV</sequence>
<comment type="similarity">
    <text evidence="1">Belongs to the UDP-glycosyltransferase family.</text>
</comment>